<proteinExistence type="predicted"/>
<evidence type="ECO:0000313" key="3">
    <source>
        <dbReference type="Proteomes" id="UP001138802"/>
    </source>
</evidence>
<dbReference type="AlphaFoldDB" id="A0A9X0WH59"/>
<evidence type="ECO:0000313" key="2">
    <source>
        <dbReference type="EMBL" id="MBK1644441.1"/>
    </source>
</evidence>
<dbReference type="Proteomes" id="UP001138802">
    <property type="component" value="Unassembled WGS sequence"/>
</dbReference>
<evidence type="ECO:0000256" key="1">
    <source>
        <dbReference type="SAM" id="MobiDB-lite"/>
    </source>
</evidence>
<protein>
    <submittedName>
        <fullName evidence="2">Uncharacterized protein</fullName>
    </submittedName>
</protein>
<sequence length="93" mass="9984">MSAPKGLAALVPDDDRTDDALEAGTEEGDALRGCTEALVRHFAASPEDGVSLLRFARAMVARGRRPDFTAGEKEGWSVVGMMPETVRPQRPLC</sequence>
<accession>A0A9X0WH59</accession>
<feature type="region of interest" description="Disordered" evidence="1">
    <location>
        <begin position="1"/>
        <end position="27"/>
    </location>
</feature>
<feature type="compositionally biased region" description="Acidic residues" evidence="1">
    <location>
        <begin position="15"/>
        <end position="27"/>
    </location>
</feature>
<name>A0A9X0WH59_9GAMM</name>
<dbReference type="RefSeq" id="WP_200387233.1">
    <property type="nucleotide sequence ID" value="NZ_NRSD01000005.1"/>
</dbReference>
<reference evidence="2 3" key="1">
    <citation type="journal article" date="2020" name="Microorganisms">
        <title>Osmotic Adaptation and Compatible Solute Biosynthesis of Phototrophic Bacteria as Revealed from Genome Analyses.</title>
        <authorList>
            <person name="Imhoff J.F."/>
            <person name="Rahn T."/>
            <person name="Kunzel S."/>
            <person name="Keller A."/>
            <person name="Neulinger S.C."/>
        </authorList>
    </citation>
    <scope>NUCLEOTIDE SEQUENCE [LARGE SCALE GENOMIC DNA]</scope>
    <source>
        <strain evidence="2 3">DSM 21303</strain>
    </source>
</reference>
<gene>
    <name evidence="2" type="ORF">CKO25_07185</name>
</gene>
<keyword evidence="3" id="KW-1185">Reference proteome</keyword>
<comment type="caution">
    <text evidence="2">The sequence shown here is derived from an EMBL/GenBank/DDBJ whole genome shotgun (WGS) entry which is preliminary data.</text>
</comment>
<organism evidence="2 3">
    <name type="scientific">Thiocapsa imhoffii</name>
    <dbReference type="NCBI Taxonomy" id="382777"/>
    <lineage>
        <taxon>Bacteria</taxon>
        <taxon>Pseudomonadati</taxon>
        <taxon>Pseudomonadota</taxon>
        <taxon>Gammaproteobacteria</taxon>
        <taxon>Chromatiales</taxon>
        <taxon>Chromatiaceae</taxon>
        <taxon>Thiocapsa</taxon>
    </lineage>
</organism>
<dbReference type="EMBL" id="NRSD01000005">
    <property type="protein sequence ID" value="MBK1644441.1"/>
    <property type="molecule type" value="Genomic_DNA"/>
</dbReference>